<keyword evidence="1" id="KW-0479">Metal-binding</keyword>
<comment type="caution">
    <text evidence="5">The sequence shown here is derived from an EMBL/GenBank/DDBJ whole genome shotgun (WGS) entry which is preliminary data.</text>
</comment>
<evidence type="ECO:0000256" key="3">
    <source>
        <dbReference type="ARBA" id="ARBA00023014"/>
    </source>
</evidence>
<dbReference type="PANTHER" id="PTHR43312">
    <property type="entry name" value="D-THREO-ALDOSE 1-DEHYDROGENASE"/>
    <property type="match status" value="1"/>
</dbReference>
<dbReference type="PROSITE" id="PS51379">
    <property type="entry name" value="4FE4S_FER_2"/>
    <property type="match status" value="1"/>
</dbReference>
<feature type="domain" description="4Fe-4S ferredoxin-type" evidence="4">
    <location>
        <begin position="298"/>
        <end position="327"/>
    </location>
</feature>
<dbReference type="Pfam" id="PF00248">
    <property type="entry name" value="Aldo_ket_red"/>
    <property type="match status" value="2"/>
</dbReference>
<evidence type="ECO:0000256" key="1">
    <source>
        <dbReference type="ARBA" id="ARBA00022723"/>
    </source>
</evidence>
<dbReference type="InterPro" id="IPR020471">
    <property type="entry name" value="AKR"/>
</dbReference>
<dbReference type="PANTHER" id="PTHR43312:SF1">
    <property type="entry name" value="NADP-DEPENDENT OXIDOREDUCTASE DOMAIN-CONTAINING PROTEIN"/>
    <property type="match status" value="1"/>
</dbReference>
<sequence>MEKRKLGRTNLEVGVIGFGGIPIQRLKEEEAIDLIKKAADEGINFIDSARAYGESEKLIGKGIAGNRDHWYIATKTMARDYESMKKEVETSLADFNIDTIDLYQFHLVKTEAQLEQILAPDGAFRALKEAQEAGKIKEIGITSHSAELLEMAIETDYFSTIQFPYNIVERQGEALFKRAAEKNIGVIIMKPLAGGALEDGDLALRFILQNPNVTVVIPGVDKEEQVYENANVGKNFVPLSEVDQKRIEEIKQSLGTTFCRRCGYCLPCPQKIDIPTQFLMEGYYSRYELQNWAVERYGVLPKKASECVECGVCESKCPYDLPIRSMLKNVVAKLEPNNK</sequence>
<keyword evidence="6" id="KW-1185">Reference proteome</keyword>
<dbReference type="InterPro" id="IPR036812">
    <property type="entry name" value="NAD(P)_OxRdtase_dom_sf"/>
</dbReference>
<dbReference type="PRINTS" id="PR00069">
    <property type="entry name" value="ALDKETRDTASE"/>
</dbReference>
<dbReference type="EMBL" id="JAFBEE010000003">
    <property type="protein sequence ID" value="MBM7614188.1"/>
    <property type="molecule type" value="Genomic_DNA"/>
</dbReference>
<dbReference type="InterPro" id="IPR053135">
    <property type="entry name" value="AKR2_Oxidoreductase"/>
</dbReference>
<dbReference type="SUPFAM" id="SSF46548">
    <property type="entry name" value="alpha-helical ferredoxin"/>
    <property type="match status" value="1"/>
</dbReference>
<organism evidence="5 6">
    <name type="scientific">Alkaliphilus hydrothermalis</name>
    <dbReference type="NCBI Taxonomy" id="1482730"/>
    <lineage>
        <taxon>Bacteria</taxon>
        <taxon>Bacillati</taxon>
        <taxon>Bacillota</taxon>
        <taxon>Clostridia</taxon>
        <taxon>Peptostreptococcales</taxon>
        <taxon>Natronincolaceae</taxon>
        <taxon>Alkaliphilus</taxon>
    </lineage>
</organism>
<dbReference type="CDD" id="cd19100">
    <property type="entry name" value="AKR_unchar"/>
    <property type="match status" value="1"/>
</dbReference>
<evidence type="ECO:0000256" key="2">
    <source>
        <dbReference type="ARBA" id="ARBA00023004"/>
    </source>
</evidence>
<accession>A0ABS2NMN1</accession>
<keyword evidence="3" id="KW-0411">Iron-sulfur</keyword>
<dbReference type="InterPro" id="IPR023210">
    <property type="entry name" value="NADP_OxRdtase_dom"/>
</dbReference>
<gene>
    <name evidence="5" type="ORF">JOC73_000699</name>
</gene>
<proteinExistence type="predicted"/>
<dbReference type="InterPro" id="IPR017900">
    <property type="entry name" value="4Fe4S_Fe_S_CS"/>
</dbReference>
<evidence type="ECO:0000313" key="6">
    <source>
        <dbReference type="Proteomes" id="UP001314796"/>
    </source>
</evidence>
<keyword evidence="2" id="KW-0408">Iron</keyword>
<dbReference type="Proteomes" id="UP001314796">
    <property type="component" value="Unassembled WGS sequence"/>
</dbReference>
<dbReference type="Pfam" id="PF13534">
    <property type="entry name" value="Fer4_17"/>
    <property type="match status" value="1"/>
</dbReference>
<dbReference type="InterPro" id="IPR017896">
    <property type="entry name" value="4Fe4S_Fe-S-bd"/>
</dbReference>
<dbReference type="Gene3D" id="3.20.20.100">
    <property type="entry name" value="NADP-dependent oxidoreductase domain"/>
    <property type="match status" value="1"/>
</dbReference>
<evidence type="ECO:0000259" key="4">
    <source>
        <dbReference type="PROSITE" id="PS51379"/>
    </source>
</evidence>
<reference evidence="5 6" key="1">
    <citation type="submission" date="2021-01" db="EMBL/GenBank/DDBJ databases">
        <title>Genomic Encyclopedia of Type Strains, Phase IV (KMG-IV): sequencing the most valuable type-strain genomes for metagenomic binning, comparative biology and taxonomic classification.</title>
        <authorList>
            <person name="Goeker M."/>
        </authorList>
    </citation>
    <scope>NUCLEOTIDE SEQUENCE [LARGE SCALE GENOMIC DNA]</scope>
    <source>
        <strain evidence="5 6">DSM 25890</strain>
    </source>
</reference>
<dbReference type="PROSITE" id="PS00198">
    <property type="entry name" value="4FE4S_FER_1"/>
    <property type="match status" value="1"/>
</dbReference>
<dbReference type="RefSeq" id="WP_204400465.1">
    <property type="nucleotide sequence ID" value="NZ_JAFBEE010000003.1"/>
</dbReference>
<name>A0ABS2NMN1_9FIRM</name>
<protein>
    <submittedName>
        <fullName evidence="5">Aldo/keto reductase-like oxidoreductase</fullName>
    </submittedName>
</protein>
<evidence type="ECO:0000313" key="5">
    <source>
        <dbReference type="EMBL" id="MBM7614188.1"/>
    </source>
</evidence>
<dbReference type="SUPFAM" id="SSF51430">
    <property type="entry name" value="NAD(P)-linked oxidoreductase"/>
    <property type="match status" value="1"/>
</dbReference>